<reference evidence="2" key="1">
    <citation type="submission" date="2020-01" db="EMBL/GenBank/DDBJ databases">
        <authorList>
            <consortium name="DOE Joint Genome Institute"/>
            <person name="Haridas S."/>
            <person name="Albert R."/>
            <person name="Binder M."/>
            <person name="Bloem J."/>
            <person name="Labutti K."/>
            <person name="Salamov A."/>
            <person name="Andreopoulos B."/>
            <person name="Baker S.E."/>
            <person name="Barry K."/>
            <person name="Bills G."/>
            <person name="Bluhm B.H."/>
            <person name="Cannon C."/>
            <person name="Castanera R."/>
            <person name="Culley D.E."/>
            <person name="Daum C."/>
            <person name="Ezra D."/>
            <person name="Gonzalez J.B."/>
            <person name="Henrissat B."/>
            <person name="Kuo A."/>
            <person name="Liang C."/>
            <person name="Lipzen A."/>
            <person name="Lutzoni F."/>
            <person name="Magnuson J."/>
            <person name="Mondo S."/>
            <person name="Nolan M."/>
            <person name="Ohm R."/>
            <person name="Pangilinan J."/>
            <person name="Park H.-J."/>
            <person name="Ramirez L."/>
            <person name="Alfaro M."/>
            <person name="Sun H."/>
            <person name="Tritt A."/>
            <person name="Yoshinaga Y."/>
            <person name="Zwiers L.-H."/>
            <person name="Turgeon B.G."/>
            <person name="Goodwin S.B."/>
            <person name="Spatafora J.W."/>
            <person name="Crous P.W."/>
            <person name="Grigoriev I.V."/>
        </authorList>
    </citation>
    <scope>NUCLEOTIDE SEQUENCE</scope>
    <source>
        <strain evidence="2">IPT5</strain>
    </source>
</reference>
<proteinExistence type="predicted"/>
<evidence type="ECO:0000256" key="1">
    <source>
        <dbReference type="SAM" id="MobiDB-lite"/>
    </source>
</evidence>
<feature type="region of interest" description="Disordered" evidence="1">
    <location>
        <begin position="71"/>
        <end position="122"/>
    </location>
</feature>
<keyword evidence="3" id="KW-1185">Reference proteome</keyword>
<dbReference type="EMBL" id="MU006300">
    <property type="protein sequence ID" value="KAF2852040.1"/>
    <property type="molecule type" value="Genomic_DNA"/>
</dbReference>
<dbReference type="AlphaFoldDB" id="A0A6A7B9K7"/>
<evidence type="ECO:0000313" key="2">
    <source>
        <dbReference type="EMBL" id="KAF2852040.1"/>
    </source>
</evidence>
<dbReference type="Proteomes" id="UP000799423">
    <property type="component" value="Unassembled WGS sequence"/>
</dbReference>
<organism evidence="2 3">
    <name type="scientific">Plenodomus tracheiphilus IPT5</name>
    <dbReference type="NCBI Taxonomy" id="1408161"/>
    <lineage>
        <taxon>Eukaryota</taxon>
        <taxon>Fungi</taxon>
        <taxon>Dikarya</taxon>
        <taxon>Ascomycota</taxon>
        <taxon>Pezizomycotina</taxon>
        <taxon>Dothideomycetes</taxon>
        <taxon>Pleosporomycetidae</taxon>
        <taxon>Pleosporales</taxon>
        <taxon>Pleosporineae</taxon>
        <taxon>Leptosphaeriaceae</taxon>
        <taxon>Plenodomus</taxon>
    </lineage>
</organism>
<gene>
    <name evidence="2" type="ORF">T440DRAFT_50416</name>
</gene>
<feature type="compositionally biased region" description="Pro residues" evidence="1">
    <location>
        <begin position="82"/>
        <end position="91"/>
    </location>
</feature>
<evidence type="ECO:0000313" key="3">
    <source>
        <dbReference type="Proteomes" id="UP000799423"/>
    </source>
</evidence>
<protein>
    <submittedName>
        <fullName evidence="2">Uncharacterized protein</fullName>
    </submittedName>
</protein>
<sequence length="148" mass="16570">MYMGTTFQASAINVYPDLAYSTYNDLKIPTPPRQEIKTAHHTPPTYTSHPFQLFSPFILLLQSPTQKPPCLTPHPKFHVPLYNPPPSPPPHFHPHHDPQNPPLQSDSPPPSHDGKSPELTLQHLPPLIPTHCQQGNVVCAYPVFLFPA</sequence>
<accession>A0A6A7B9K7</accession>
<name>A0A6A7B9K7_9PLEO</name>